<feature type="compositionally biased region" description="Gly residues" evidence="2">
    <location>
        <begin position="1"/>
        <end position="26"/>
    </location>
</feature>
<dbReference type="Pfam" id="PF01381">
    <property type="entry name" value="HTH_3"/>
    <property type="match status" value="1"/>
</dbReference>
<feature type="domain" description="HTH cro/C1-type" evidence="3">
    <location>
        <begin position="40"/>
        <end position="94"/>
    </location>
</feature>
<evidence type="ECO:0000256" key="2">
    <source>
        <dbReference type="SAM" id="MobiDB-lite"/>
    </source>
</evidence>
<dbReference type="CDD" id="cd00093">
    <property type="entry name" value="HTH_XRE"/>
    <property type="match status" value="1"/>
</dbReference>
<dbReference type="RefSeq" id="WP_260395772.1">
    <property type="nucleotide sequence ID" value="NZ_JBHMAS010000002.1"/>
</dbReference>
<dbReference type="PANTHER" id="PTHR46797:SF1">
    <property type="entry name" value="METHYLPHOSPHONATE SYNTHASE"/>
    <property type="match status" value="1"/>
</dbReference>
<evidence type="ECO:0000259" key="3">
    <source>
        <dbReference type="PROSITE" id="PS50943"/>
    </source>
</evidence>
<name>A0ABV5X760_9NOCA</name>
<keyword evidence="1" id="KW-0238">DNA-binding</keyword>
<evidence type="ECO:0000256" key="1">
    <source>
        <dbReference type="ARBA" id="ARBA00023125"/>
    </source>
</evidence>
<protein>
    <submittedName>
        <fullName evidence="4">Helix-turn-helix domain-containing protein</fullName>
    </submittedName>
</protein>
<sequence>MASGGFGSGVPDGGVPDGGLPDGAGIGTEQSPQKLVAVALKRERTRAGLSLSEVARRADIAKSTLSQLESGLGNPSLETLWALGNALGVPFSQLVDSQAQTVQLIRAGEGPAIASANASYIATLLAPSPPNARRDLYRIVAEPGEPRISTPHARGTTEHVVIGTGRAEVGPTADPIELGPGDYLAYPGDEEHIFRALEPGTTAILVSEHT</sequence>
<dbReference type="Proteomes" id="UP001589587">
    <property type="component" value="Unassembled WGS sequence"/>
</dbReference>
<dbReference type="SMART" id="SM00530">
    <property type="entry name" value="HTH_XRE"/>
    <property type="match status" value="1"/>
</dbReference>
<dbReference type="PANTHER" id="PTHR46797">
    <property type="entry name" value="HTH-TYPE TRANSCRIPTIONAL REGULATOR"/>
    <property type="match status" value="1"/>
</dbReference>
<dbReference type="CDD" id="cd02209">
    <property type="entry name" value="cupin_XRE_C"/>
    <property type="match status" value="1"/>
</dbReference>
<proteinExistence type="predicted"/>
<dbReference type="Gene3D" id="1.10.260.40">
    <property type="entry name" value="lambda repressor-like DNA-binding domains"/>
    <property type="match status" value="1"/>
</dbReference>
<dbReference type="SUPFAM" id="SSF47413">
    <property type="entry name" value="lambda repressor-like DNA-binding domains"/>
    <property type="match status" value="1"/>
</dbReference>
<evidence type="ECO:0000313" key="4">
    <source>
        <dbReference type="EMBL" id="MFB9778273.1"/>
    </source>
</evidence>
<dbReference type="Gene3D" id="2.60.120.10">
    <property type="entry name" value="Jelly Rolls"/>
    <property type="match status" value="1"/>
</dbReference>
<dbReference type="InterPro" id="IPR010982">
    <property type="entry name" value="Lambda_DNA-bd_dom_sf"/>
</dbReference>
<organism evidence="4 5">
    <name type="scientific">Rhodococcus baikonurensis</name>
    <dbReference type="NCBI Taxonomy" id="172041"/>
    <lineage>
        <taxon>Bacteria</taxon>
        <taxon>Bacillati</taxon>
        <taxon>Actinomycetota</taxon>
        <taxon>Actinomycetes</taxon>
        <taxon>Mycobacteriales</taxon>
        <taxon>Nocardiaceae</taxon>
        <taxon>Rhodococcus</taxon>
        <taxon>Rhodococcus erythropolis group</taxon>
    </lineage>
</organism>
<keyword evidence="5" id="KW-1185">Reference proteome</keyword>
<gene>
    <name evidence="4" type="ORF">ACFFQ6_01160</name>
</gene>
<dbReference type="InterPro" id="IPR011051">
    <property type="entry name" value="RmlC_Cupin_sf"/>
</dbReference>
<accession>A0ABV5X760</accession>
<dbReference type="InterPro" id="IPR014710">
    <property type="entry name" value="RmlC-like_jellyroll"/>
</dbReference>
<evidence type="ECO:0000313" key="5">
    <source>
        <dbReference type="Proteomes" id="UP001589587"/>
    </source>
</evidence>
<dbReference type="PROSITE" id="PS50943">
    <property type="entry name" value="HTH_CROC1"/>
    <property type="match status" value="1"/>
</dbReference>
<comment type="caution">
    <text evidence="4">The sequence shown here is derived from an EMBL/GenBank/DDBJ whole genome shotgun (WGS) entry which is preliminary data.</text>
</comment>
<reference evidence="4 5" key="1">
    <citation type="submission" date="2024-09" db="EMBL/GenBank/DDBJ databases">
        <authorList>
            <person name="Sun Q."/>
            <person name="Mori K."/>
        </authorList>
    </citation>
    <scope>NUCLEOTIDE SEQUENCE [LARGE SCALE GENOMIC DNA]</scope>
    <source>
        <strain evidence="4 5">JCM 11411</strain>
    </source>
</reference>
<dbReference type="EMBL" id="JBHMAS010000002">
    <property type="protein sequence ID" value="MFB9778273.1"/>
    <property type="molecule type" value="Genomic_DNA"/>
</dbReference>
<dbReference type="SUPFAM" id="SSF51182">
    <property type="entry name" value="RmlC-like cupins"/>
    <property type="match status" value="1"/>
</dbReference>
<dbReference type="InterPro" id="IPR001387">
    <property type="entry name" value="Cro/C1-type_HTH"/>
</dbReference>
<feature type="region of interest" description="Disordered" evidence="2">
    <location>
        <begin position="1"/>
        <end position="28"/>
    </location>
</feature>
<dbReference type="InterPro" id="IPR050807">
    <property type="entry name" value="TransReg_Diox_bact_type"/>
</dbReference>